<keyword evidence="4" id="KW-0862">Zinc</keyword>
<feature type="compositionally biased region" description="Low complexity" evidence="6">
    <location>
        <begin position="38"/>
        <end position="52"/>
    </location>
</feature>
<feature type="compositionally biased region" description="Polar residues" evidence="6">
    <location>
        <begin position="70"/>
        <end position="84"/>
    </location>
</feature>
<keyword evidence="5" id="KW-0539">Nucleus</keyword>
<evidence type="ECO:0000313" key="9">
    <source>
        <dbReference type="EMBL" id="KXX83346.1"/>
    </source>
</evidence>
<feature type="domain" description="NuBaID C-terminal" evidence="8">
    <location>
        <begin position="318"/>
        <end position="414"/>
    </location>
</feature>
<evidence type="ECO:0000256" key="6">
    <source>
        <dbReference type="SAM" id="MobiDB-lite"/>
    </source>
</evidence>
<sequence>MNSNVKRKFNALLQGIGNRPSTAASDRGVDLDDNIVDPASSPASQRSSPHPSICMANDELLNKKRRVGGPTSTPTKYGAPAQSSPASIRTVTSISNVTLKKWTPASASAGRATDDQGGLPPPKYCPGDREQLLRRLATFQELTDWTPKPDRVNEVEWAKRGWVCQGKERVKCTLCSRELVVRVNRKEVGGKEISVLIASEIAESVVDKYVELIVDAHAEDCLWRKKGCDDSLLRLPLPNPKLALQTLRQRYDELCERGPFLPYEFNLRLPPTLDLDTVISHLPPTFFTDPPPPTDKANPPPQDTIKTAAEPPKINRPALALALLGWQSLTNTRINNAPVPNSASCHTCLRRLGLWMFKSREVDPDTGEVLVPAPMDHLDPLQPRAQRNPGGRPLAPGERDRAAWEVLCLVLRNEAFIRERMGGGTGSKGAKGNDPGPGHARSKSSAPATGISSGTAAASTSTAAGDGDVPLLPKTPERRPVTAGGTPRLVVDDDDYGGTEEIGGGDDEETRRKKDQDMMSRLRRVKSLFNTKAGSKLRRLSRPGSRPGTSHSAAGGE</sequence>
<dbReference type="GO" id="GO:0005634">
    <property type="term" value="C:nucleus"/>
    <property type="evidence" value="ECO:0007669"/>
    <property type="project" value="UniProtKB-SubCell"/>
</dbReference>
<dbReference type="PANTHER" id="PTHR15835">
    <property type="entry name" value="NUCLEAR-INTERACTING PARTNER OF ALK"/>
    <property type="match status" value="1"/>
</dbReference>
<keyword evidence="10" id="KW-1185">Reference proteome</keyword>
<dbReference type="PANTHER" id="PTHR15835:SF6">
    <property type="entry name" value="ZINC FINGER C3HC-TYPE PROTEIN 1"/>
    <property type="match status" value="1"/>
</dbReference>
<feature type="compositionally biased region" description="Low complexity" evidence="6">
    <location>
        <begin position="444"/>
        <end position="467"/>
    </location>
</feature>
<accession>A0A150ASC2</accession>
<evidence type="ECO:0000313" key="10">
    <source>
        <dbReference type="Proteomes" id="UP000078237"/>
    </source>
</evidence>
<evidence type="ECO:0000259" key="8">
    <source>
        <dbReference type="Pfam" id="PF08600"/>
    </source>
</evidence>
<feature type="domain" description="C3HC-type" evidence="7">
    <location>
        <begin position="126"/>
        <end position="264"/>
    </location>
</feature>
<evidence type="ECO:0000256" key="2">
    <source>
        <dbReference type="ARBA" id="ARBA00022723"/>
    </source>
</evidence>
<feature type="region of interest" description="Disordered" evidence="6">
    <location>
        <begin position="368"/>
        <end position="398"/>
    </location>
</feature>
<feature type="compositionally biased region" description="Polar residues" evidence="6">
    <location>
        <begin position="547"/>
        <end position="557"/>
    </location>
</feature>
<feature type="region of interest" description="Disordered" evidence="6">
    <location>
        <begin position="17"/>
        <end position="84"/>
    </location>
</feature>
<feature type="compositionally biased region" description="Acidic residues" evidence="6">
    <location>
        <begin position="492"/>
        <end position="508"/>
    </location>
</feature>
<dbReference type="VEuPathDB" id="FungiDB:MMYC01_200081"/>
<name>A0A150ASC2_9PEZI</name>
<dbReference type="AlphaFoldDB" id="A0A150ASC2"/>
<dbReference type="Pfam" id="PF08600">
    <property type="entry name" value="NuBaID_C"/>
    <property type="match status" value="1"/>
</dbReference>
<feature type="compositionally biased region" description="Basic and acidic residues" evidence="6">
    <location>
        <begin position="509"/>
        <end position="520"/>
    </location>
</feature>
<dbReference type="Pfam" id="PF07967">
    <property type="entry name" value="zf-C3HC"/>
    <property type="match status" value="1"/>
</dbReference>
<evidence type="ECO:0000259" key="7">
    <source>
        <dbReference type="Pfam" id="PF07967"/>
    </source>
</evidence>
<proteinExistence type="predicted"/>
<evidence type="ECO:0000256" key="4">
    <source>
        <dbReference type="ARBA" id="ARBA00022833"/>
    </source>
</evidence>
<keyword evidence="3" id="KW-0863">Zinc-finger</keyword>
<dbReference type="GO" id="GO:0008270">
    <property type="term" value="F:zinc ion binding"/>
    <property type="evidence" value="ECO:0007669"/>
    <property type="project" value="UniProtKB-KW"/>
</dbReference>
<dbReference type="InterPro" id="IPR012935">
    <property type="entry name" value="NuBaID_N"/>
</dbReference>
<dbReference type="InterPro" id="IPR013909">
    <property type="entry name" value="NuBaID_C"/>
</dbReference>
<reference evidence="9 10" key="1">
    <citation type="journal article" date="2016" name="Genome Announc.">
        <title>Genome Sequence of Madurella mycetomatis mm55, Isolated from a Human Mycetoma Case in Sudan.</title>
        <authorList>
            <person name="Smit S."/>
            <person name="Derks M.F."/>
            <person name="Bervoets S."/>
            <person name="Fahal A."/>
            <person name="van Leeuwen W."/>
            <person name="van Belkum A."/>
            <person name="van de Sande W.W."/>
        </authorList>
    </citation>
    <scope>NUCLEOTIDE SEQUENCE [LARGE SCALE GENOMIC DNA]</scope>
    <source>
        <strain evidence="10">mm55</strain>
    </source>
</reference>
<organism evidence="9 10">
    <name type="scientific">Madurella mycetomatis</name>
    <dbReference type="NCBI Taxonomy" id="100816"/>
    <lineage>
        <taxon>Eukaryota</taxon>
        <taxon>Fungi</taxon>
        <taxon>Dikarya</taxon>
        <taxon>Ascomycota</taxon>
        <taxon>Pezizomycotina</taxon>
        <taxon>Sordariomycetes</taxon>
        <taxon>Sordariomycetidae</taxon>
        <taxon>Sordariales</taxon>
        <taxon>Sordariales incertae sedis</taxon>
        <taxon>Madurella</taxon>
    </lineage>
</organism>
<dbReference type="EMBL" id="LCTW02000001">
    <property type="protein sequence ID" value="KXX83346.1"/>
    <property type="molecule type" value="Genomic_DNA"/>
</dbReference>
<comment type="caution">
    <text evidence="9">The sequence shown here is derived from an EMBL/GenBank/DDBJ whole genome shotgun (WGS) entry which is preliminary data.</text>
</comment>
<protein>
    <submittedName>
        <fullName evidence="9">NIPA-like protein</fullName>
    </submittedName>
</protein>
<dbReference type="Proteomes" id="UP000078237">
    <property type="component" value="Unassembled WGS sequence"/>
</dbReference>
<dbReference type="OrthoDB" id="2592092at2759"/>
<evidence type="ECO:0000256" key="3">
    <source>
        <dbReference type="ARBA" id="ARBA00022771"/>
    </source>
</evidence>
<evidence type="ECO:0000256" key="1">
    <source>
        <dbReference type="ARBA" id="ARBA00004123"/>
    </source>
</evidence>
<dbReference type="STRING" id="100816.A0A150ASC2"/>
<feature type="region of interest" description="Disordered" evidence="6">
    <location>
        <begin position="420"/>
        <end position="557"/>
    </location>
</feature>
<keyword evidence="2" id="KW-0479">Metal-binding</keyword>
<gene>
    <name evidence="9" type="ORF">MMYC01_200081</name>
</gene>
<comment type="subcellular location">
    <subcellularLocation>
        <location evidence="1">Nucleus</location>
    </subcellularLocation>
</comment>
<evidence type="ECO:0000256" key="5">
    <source>
        <dbReference type="ARBA" id="ARBA00023242"/>
    </source>
</evidence>